<feature type="transmembrane region" description="Helical" evidence="5">
    <location>
        <begin position="1476"/>
        <end position="1496"/>
    </location>
</feature>
<evidence type="ECO:0000313" key="7">
    <source>
        <dbReference type="EMBL" id="EGU75029.1"/>
    </source>
</evidence>
<dbReference type="SUPFAM" id="SSF52540">
    <property type="entry name" value="P-loop containing nucleoside triphosphate hydrolases"/>
    <property type="match status" value="1"/>
</dbReference>
<name>F9G728_FUSOF</name>
<keyword evidence="4" id="KW-0175">Coiled coil</keyword>
<dbReference type="PROSITE" id="PS50082">
    <property type="entry name" value="WD_REPEATS_2"/>
    <property type="match status" value="10"/>
</dbReference>
<feature type="transmembrane region" description="Helical" evidence="5">
    <location>
        <begin position="1262"/>
        <end position="1283"/>
    </location>
</feature>
<feature type="repeat" description="WD" evidence="3">
    <location>
        <begin position="751"/>
        <end position="792"/>
    </location>
</feature>
<keyword evidence="1 3" id="KW-0853">WD repeat</keyword>
<sequence length="1544" mass="173226">MEALGAAVNILSAIDLSAKVGLLCLEYAKAVKNAQTEIAQLHREAVELEKALTDMQSLLEGADKEKLKSSQRLNGTLKDSVMQLQMLEKRLHPSTSRKAMSRIGLRALKWPFESKEIDLFITNLRKNKDIILLTLQVDQTALLLEVNSSLSSLDQKWVLSRLQIAAGASFDSQAEEHNPTCLPNTRVDLLNQISEWVKDSNSQKLFWLNGMAGTGKSTVARTLAQSFSQSGHLGASFFFKRGESDRDGLSKFVSTICAQLVESRPTLALHIKATIDSDPHVFDKTTREQFSKMIVQAFSSTTEDPGNSNPTVIIIDALDECVRQEDVELIIHLFSHLEPSRIKVFLTSRPELHIRISFNSVQGTYDSFTLHEIPRLTIYHDISIFLSHELARIRMGYNLSVSEDRKLPPDWPGELKVQTLTEMSVPLFIFAATVSRFLADRRLGSPNDQLQEVLQYQAESRASQLDATYLPILNKLVSGLWAKQKEKVIKRFRETIGSIIILRSPLSRSALGRMLELSRDVLDGQLEMLHSVLDVPPDDSPVRIFHASFRDFLIDPEKSESWFWIDTKQAHRYIALRCLNLMEKNLRKDICNINRPGTSRLSIQQQVINVCLPLEVQYSCLYWAHHMRQAGMVPEDDGDVHKFLSRHFLHWLEALSLTGLSSWAPKIIQDLQSVLPLEGNTNLAQLLQDAMRLTLANLPIIDSHPLQLYSSVLAFAPKNSIIRQLFQHYMLELFSLVPETQDDWDGCLQVLEGHDNWVTCVSFSENSKILASGSNDRTVRLWLVDSGQCLWELHGHERPIVSVTFSQDSKLLASVSEDGDAQLWSVDSGKCIKELNRYDDWVTSVAFSFGSRLIVSTRQDQTIRLWETGNEGSSQVYKGHEGWVENVVLSPQSGLAASYSDNIVHVWRIANGQLLRDLRGHTDRVTLVSFSRDSTLLASSSYDKTVRVWRVDNGDCVQILRYKATVKALTFFPSSRLLVTAIYSEIQVWDIATGECIQELSGHRDWVTHVAFSPDSKLMASASEDETVRLWQVGDDERIRNKNSSDGFILAWTVSTNRALIASVSNDHVQLWRTDNGECTQKLKGHDDSILSVTFSPNTRFLASSSYDGTVRLWKVDTGECLQTLEGHVRFATSMAFSADSKRLATSSWEEFIRLWDVSSGICTQIFEGHTQSVTAVVFSSDSRLIASSSHDRSVRLWRVDDGQCIRTLKGNMGPTTSVAFSIDSMFVALASSSDGSVSVWRVDNGQCIKRYTCNANSVKSIAFAADLTLLACISDFGTIILWQNEASQPIQEITVSASPSHLEFEPGNDHIITDTGSICIHGRILSDEIISDPVTAAHLNEQEKYIAVSRLRANNSGVRNTQFKGAQVLETYMDIKSWLLVLISIGINTVTAVSTTFIPLIISLDFGFSGLNALLLTMPVVVVGLFATIGSSWVVQHLSYRNIRVWSLCISLLICMFMSLLIWQVPHMVAGAKLFVIYLHSFQSGAYAVLMSLTINNCAGYTKRFFVTRENKKRDAAGFSESFDHAFEDDLTDKCSMNFRYVY</sequence>
<dbReference type="STRING" id="660025.F9G728"/>
<dbReference type="PROSITE" id="PS50294">
    <property type="entry name" value="WD_REPEATS_REGION"/>
    <property type="match status" value="8"/>
</dbReference>
<dbReference type="Pfam" id="PF24883">
    <property type="entry name" value="NPHP3_N"/>
    <property type="match status" value="1"/>
</dbReference>
<feature type="repeat" description="WD" evidence="3">
    <location>
        <begin position="918"/>
        <end position="959"/>
    </location>
</feature>
<feature type="coiled-coil region" evidence="4">
    <location>
        <begin position="24"/>
        <end position="65"/>
    </location>
</feature>
<dbReference type="InterPro" id="IPR056884">
    <property type="entry name" value="NPHP3-like_N"/>
</dbReference>
<accession>F9G728</accession>
<feature type="transmembrane region" description="Helical" evidence="5">
    <location>
        <begin position="1415"/>
        <end position="1434"/>
    </location>
</feature>
<reference evidence="7" key="1">
    <citation type="journal article" date="2012" name="Mol. Plant Microbe Interact.">
        <title>A highly conserved effector in Fusarium oxysporum is required for full virulence on Arabidopsis.</title>
        <authorList>
            <person name="Thatcher L.F."/>
            <person name="Gardiner D.M."/>
            <person name="Kazan K."/>
            <person name="Manners J."/>
        </authorList>
    </citation>
    <scope>NUCLEOTIDE SEQUENCE [LARGE SCALE GENOMIC DNA]</scope>
    <source>
        <strain evidence="7">Fo5176</strain>
    </source>
</reference>
<dbReference type="InterPro" id="IPR036322">
    <property type="entry name" value="WD40_repeat_dom_sf"/>
</dbReference>
<dbReference type="InterPro" id="IPR036259">
    <property type="entry name" value="MFS_trans_sf"/>
</dbReference>
<dbReference type="EMBL" id="AFQF01003580">
    <property type="protein sequence ID" value="EGU75029.1"/>
    <property type="molecule type" value="Genomic_DNA"/>
</dbReference>
<dbReference type="Gene3D" id="2.130.10.10">
    <property type="entry name" value="YVTN repeat-like/Quinoprotein amine dehydrogenase"/>
    <property type="match status" value="6"/>
</dbReference>
<dbReference type="SUPFAM" id="SSF103473">
    <property type="entry name" value="MFS general substrate transporter"/>
    <property type="match status" value="1"/>
</dbReference>
<comment type="caution">
    <text evidence="7">The sequence shown here is derived from an EMBL/GenBank/DDBJ whole genome shotgun (WGS) entry which is preliminary data.</text>
</comment>
<dbReference type="SMART" id="SM00320">
    <property type="entry name" value="WD40"/>
    <property type="match status" value="13"/>
</dbReference>
<dbReference type="InterPro" id="IPR001680">
    <property type="entry name" value="WD40_rpt"/>
</dbReference>
<evidence type="ECO:0000256" key="2">
    <source>
        <dbReference type="ARBA" id="ARBA00022737"/>
    </source>
</evidence>
<feature type="repeat" description="WD" evidence="3">
    <location>
        <begin position="793"/>
        <end position="834"/>
    </location>
</feature>
<dbReference type="InterPro" id="IPR027417">
    <property type="entry name" value="P-loop_NTPase"/>
</dbReference>
<feature type="transmembrane region" description="Helical" evidence="5">
    <location>
        <begin position="1446"/>
        <end position="1464"/>
    </location>
</feature>
<feature type="repeat" description="WD" evidence="3">
    <location>
        <begin position="877"/>
        <end position="917"/>
    </location>
</feature>
<evidence type="ECO:0000259" key="6">
    <source>
        <dbReference type="Pfam" id="PF24883"/>
    </source>
</evidence>
<keyword evidence="5" id="KW-0472">Membrane</keyword>
<organism evidence="7">
    <name type="scientific">Fusarium oxysporum (strain Fo5176)</name>
    <name type="common">Fusarium vascular wilt</name>
    <dbReference type="NCBI Taxonomy" id="660025"/>
    <lineage>
        <taxon>Eukaryota</taxon>
        <taxon>Fungi</taxon>
        <taxon>Dikarya</taxon>
        <taxon>Ascomycota</taxon>
        <taxon>Pezizomycotina</taxon>
        <taxon>Sordariomycetes</taxon>
        <taxon>Hypocreomycetidae</taxon>
        <taxon>Hypocreales</taxon>
        <taxon>Nectriaceae</taxon>
        <taxon>Fusarium</taxon>
        <taxon>Fusarium oxysporum species complex</taxon>
    </lineage>
</organism>
<protein>
    <recommendedName>
        <fullName evidence="6">Nephrocystin 3-like N-terminal domain-containing protein</fullName>
    </recommendedName>
</protein>
<feature type="repeat" description="WD" evidence="3">
    <location>
        <begin position="1125"/>
        <end position="1166"/>
    </location>
</feature>
<evidence type="ECO:0000256" key="3">
    <source>
        <dbReference type="PROSITE-ProRule" id="PRU00221"/>
    </source>
</evidence>
<keyword evidence="2" id="KW-0677">Repeat</keyword>
<feature type="repeat" description="WD" evidence="3">
    <location>
        <begin position="1000"/>
        <end position="1041"/>
    </location>
</feature>
<feature type="transmembrane region" description="Helical" evidence="5">
    <location>
        <begin position="1379"/>
        <end position="1403"/>
    </location>
</feature>
<dbReference type="OrthoDB" id="538223at2759"/>
<evidence type="ECO:0000256" key="4">
    <source>
        <dbReference type="SAM" id="Coils"/>
    </source>
</evidence>
<evidence type="ECO:0000256" key="5">
    <source>
        <dbReference type="SAM" id="Phobius"/>
    </source>
</evidence>
<dbReference type="InterPro" id="IPR050349">
    <property type="entry name" value="WD_LIS1/nudF_dynein_reg"/>
</dbReference>
<dbReference type="PRINTS" id="PR00320">
    <property type="entry name" value="GPROTEINBRPT"/>
</dbReference>
<dbReference type="InterPro" id="IPR015943">
    <property type="entry name" value="WD40/YVTN_repeat-like_dom_sf"/>
</dbReference>
<dbReference type="Gene3D" id="1.20.1250.20">
    <property type="entry name" value="MFS general substrate transporter like domains"/>
    <property type="match status" value="1"/>
</dbReference>
<feature type="repeat" description="WD" evidence="3">
    <location>
        <begin position="1083"/>
        <end position="1124"/>
    </location>
</feature>
<dbReference type="SUPFAM" id="SSF50978">
    <property type="entry name" value="WD40 repeat-like"/>
    <property type="match status" value="2"/>
</dbReference>
<keyword evidence="5" id="KW-1133">Transmembrane helix</keyword>
<gene>
    <name evidence="7" type="ORF">FOXB_14460</name>
</gene>
<feature type="repeat" description="WD" evidence="3">
    <location>
        <begin position="1167"/>
        <end position="1208"/>
    </location>
</feature>
<feature type="repeat" description="WD" evidence="3">
    <location>
        <begin position="835"/>
        <end position="876"/>
    </location>
</feature>
<dbReference type="Pfam" id="PF00400">
    <property type="entry name" value="WD40"/>
    <property type="match status" value="10"/>
</dbReference>
<keyword evidence="5" id="KW-0812">Transmembrane</keyword>
<feature type="domain" description="Nephrocystin 3-like N-terminal" evidence="6">
    <location>
        <begin position="192"/>
        <end position="349"/>
    </location>
</feature>
<dbReference type="CDD" id="cd00200">
    <property type="entry name" value="WD40"/>
    <property type="match status" value="2"/>
</dbReference>
<dbReference type="InterPro" id="IPR020472">
    <property type="entry name" value="WD40_PAC1"/>
</dbReference>
<proteinExistence type="predicted"/>
<dbReference type="Gene3D" id="3.40.50.300">
    <property type="entry name" value="P-loop containing nucleotide triphosphate hydrolases"/>
    <property type="match status" value="1"/>
</dbReference>
<evidence type="ECO:0000256" key="1">
    <source>
        <dbReference type="ARBA" id="ARBA00022574"/>
    </source>
</evidence>
<feature type="repeat" description="WD" evidence="3">
    <location>
        <begin position="1209"/>
        <end position="1251"/>
    </location>
</feature>
<dbReference type="PANTHER" id="PTHR44129">
    <property type="entry name" value="WD REPEAT-CONTAINING PROTEIN POP1"/>
    <property type="match status" value="1"/>
</dbReference>